<reference evidence="1 2" key="1">
    <citation type="journal article" date="2022" name="DNA Res.">
        <title>Chromosomal-level genome assembly of the orchid tree Bauhinia variegata (Leguminosae; Cercidoideae) supports the allotetraploid origin hypothesis of Bauhinia.</title>
        <authorList>
            <person name="Zhong Y."/>
            <person name="Chen Y."/>
            <person name="Zheng D."/>
            <person name="Pang J."/>
            <person name="Liu Y."/>
            <person name="Luo S."/>
            <person name="Meng S."/>
            <person name="Qian L."/>
            <person name="Wei D."/>
            <person name="Dai S."/>
            <person name="Zhou R."/>
        </authorList>
    </citation>
    <scope>NUCLEOTIDE SEQUENCE [LARGE SCALE GENOMIC DNA]</scope>
    <source>
        <strain evidence="1">BV-YZ2020</strain>
    </source>
</reference>
<accession>A0ACB9NBA9</accession>
<organism evidence="1 2">
    <name type="scientific">Bauhinia variegata</name>
    <name type="common">Purple orchid tree</name>
    <name type="synonym">Phanera variegata</name>
    <dbReference type="NCBI Taxonomy" id="167791"/>
    <lineage>
        <taxon>Eukaryota</taxon>
        <taxon>Viridiplantae</taxon>
        <taxon>Streptophyta</taxon>
        <taxon>Embryophyta</taxon>
        <taxon>Tracheophyta</taxon>
        <taxon>Spermatophyta</taxon>
        <taxon>Magnoliopsida</taxon>
        <taxon>eudicotyledons</taxon>
        <taxon>Gunneridae</taxon>
        <taxon>Pentapetalae</taxon>
        <taxon>rosids</taxon>
        <taxon>fabids</taxon>
        <taxon>Fabales</taxon>
        <taxon>Fabaceae</taxon>
        <taxon>Cercidoideae</taxon>
        <taxon>Cercideae</taxon>
        <taxon>Bauhiniinae</taxon>
        <taxon>Bauhinia</taxon>
    </lineage>
</organism>
<name>A0ACB9NBA9_BAUVA</name>
<protein>
    <submittedName>
        <fullName evidence="1">Uncharacterized protein</fullName>
    </submittedName>
</protein>
<keyword evidence="2" id="KW-1185">Reference proteome</keyword>
<evidence type="ECO:0000313" key="2">
    <source>
        <dbReference type="Proteomes" id="UP000828941"/>
    </source>
</evidence>
<proteinExistence type="predicted"/>
<comment type="caution">
    <text evidence="1">The sequence shown here is derived from an EMBL/GenBank/DDBJ whole genome shotgun (WGS) entry which is preliminary data.</text>
</comment>
<gene>
    <name evidence="1" type="ORF">L6164_016914</name>
</gene>
<sequence>MQLLEENSWSIFAKYAFHDRDARSKPDHFKEIGMKIVIECKGLPLALKAIGSLLYTKSSFEEWTSVLMSEKWDMSNKESDIFSAWGLSYYYLPSIIKRGFDYCSVFPKGSKFAGSI</sequence>
<dbReference type="EMBL" id="CM039432">
    <property type="protein sequence ID" value="KAI4331970.1"/>
    <property type="molecule type" value="Genomic_DNA"/>
</dbReference>
<dbReference type="Proteomes" id="UP000828941">
    <property type="component" value="Chromosome 7"/>
</dbReference>
<evidence type="ECO:0000313" key="1">
    <source>
        <dbReference type="EMBL" id="KAI4331970.1"/>
    </source>
</evidence>